<evidence type="ECO:0000256" key="1">
    <source>
        <dbReference type="ARBA" id="ARBA00004123"/>
    </source>
</evidence>
<feature type="domain" description="RNA polymerase Rpb7-like N-terminal" evidence="8">
    <location>
        <begin position="8"/>
        <end position="64"/>
    </location>
</feature>
<sequence>MFVLTTISDLVRITPQDFRKPSIEAIEDNINRKYANKVIQNVGLCICFWELLKASEGLIGQSDGMVNVNVVFRAIVFRPFKGEIIQGVILEGSTAEGLRIGLDFFSDIWIPGPGNLFEGSRFTFRDDEHVWIWTTEDGTEFFYDRNEPVRFRVEAEVWHDHTPQKPKITGLTSSEGTENDESLESRDVPYTIIGSMDQAGLGPIVWWEEAPEEEEDAMGGVDEMEE</sequence>
<dbReference type="InterPro" id="IPR012340">
    <property type="entry name" value="NA-bd_OB-fold"/>
</dbReference>
<keyword evidence="5 6" id="KW-0539">Nucleus</keyword>
<dbReference type="InterPro" id="IPR045113">
    <property type="entry name" value="Rpb7-like"/>
</dbReference>
<dbReference type="EMBL" id="ML996703">
    <property type="protein sequence ID" value="KAF2397595.1"/>
    <property type="molecule type" value="Genomic_DNA"/>
</dbReference>
<proteinExistence type="inferred from homology"/>
<evidence type="ECO:0000256" key="5">
    <source>
        <dbReference type="ARBA" id="ARBA00023242"/>
    </source>
</evidence>
<dbReference type="OrthoDB" id="10256606at2759"/>
<dbReference type="InterPro" id="IPR005576">
    <property type="entry name" value="Rpb7-like_N"/>
</dbReference>
<evidence type="ECO:0000256" key="4">
    <source>
        <dbReference type="ARBA" id="ARBA00023163"/>
    </source>
</evidence>
<feature type="domain" description="RNA polymerase III subunit Rpc25" evidence="9">
    <location>
        <begin position="83"/>
        <end position="207"/>
    </location>
</feature>
<keyword evidence="11" id="KW-1185">Reference proteome</keyword>
<evidence type="ECO:0000256" key="3">
    <source>
        <dbReference type="ARBA" id="ARBA00022478"/>
    </source>
</evidence>
<comment type="similarity">
    <text evidence="2">Belongs to the eukaryotic RPB7/RPC8 RNA polymerase subunit family.</text>
</comment>
<dbReference type="Gene3D" id="2.40.50.140">
    <property type="entry name" value="Nucleic acid-binding proteins"/>
    <property type="match status" value="1"/>
</dbReference>
<dbReference type="Pfam" id="PF08292">
    <property type="entry name" value="RNA_pol_Rbc25"/>
    <property type="match status" value="1"/>
</dbReference>
<gene>
    <name evidence="10" type="ORF">EJ06DRAFT_498800</name>
</gene>
<feature type="region of interest" description="Disordered" evidence="7">
    <location>
        <begin position="162"/>
        <end position="185"/>
    </location>
</feature>
<dbReference type="GO" id="GO:0055029">
    <property type="term" value="C:nuclear DNA-directed RNA polymerase complex"/>
    <property type="evidence" value="ECO:0007669"/>
    <property type="project" value="UniProtKB-ARBA"/>
</dbReference>
<comment type="function">
    <text evidence="6">DNA-dependent RNA polymerase which catalyzes the transcription of DNA into RNA using the four ribonucleoside triphosphates as substrates.</text>
</comment>
<dbReference type="GO" id="GO:0005666">
    <property type="term" value="C:RNA polymerase III complex"/>
    <property type="evidence" value="ECO:0007669"/>
    <property type="project" value="TreeGrafter"/>
</dbReference>
<evidence type="ECO:0000256" key="2">
    <source>
        <dbReference type="ARBA" id="ARBA00009307"/>
    </source>
</evidence>
<name>A0A6G1HPB7_9PEZI</name>
<dbReference type="Proteomes" id="UP000799640">
    <property type="component" value="Unassembled WGS sequence"/>
</dbReference>
<dbReference type="Gene3D" id="3.30.1490.120">
    <property type="entry name" value="RNA polymerase Rpb7-like, N-terminal domain"/>
    <property type="match status" value="1"/>
</dbReference>
<dbReference type="InterPro" id="IPR013238">
    <property type="entry name" value="RNA_pol_III_Rbc25"/>
</dbReference>
<dbReference type="PANTHER" id="PTHR12709">
    <property type="entry name" value="DNA-DIRECTED RNA POLYMERASE II, III"/>
    <property type="match status" value="1"/>
</dbReference>
<dbReference type="GO" id="GO:0006384">
    <property type="term" value="P:transcription initiation at RNA polymerase III promoter"/>
    <property type="evidence" value="ECO:0007669"/>
    <property type="project" value="TreeGrafter"/>
</dbReference>
<evidence type="ECO:0000259" key="8">
    <source>
        <dbReference type="Pfam" id="PF03876"/>
    </source>
</evidence>
<accession>A0A6G1HPB7</accession>
<dbReference type="CDD" id="cd04330">
    <property type="entry name" value="RNAP_III_Rpc25_N"/>
    <property type="match status" value="1"/>
</dbReference>
<keyword evidence="4 6" id="KW-0804">Transcription</keyword>
<dbReference type="FunFam" id="3.30.1490.120:FF:000001">
    <property type="entry name" value="DNA-directed RNA polymerase II subunit RPB7"/>
    <property type="match status" value="1"/>
</dbReference>
<reference evidence="10" key="1">
    <citation type="journal article" date="2020" name="Stud. Mycol.">
        <title>101 Dothideomycetes genomes: a test case for predicting lifestyles and emergence of pathogens.</title>
        <authorList>
            <person name="Haridas S."/>
            <person name="Albert R."/>
            <person name="Binder M."/>
            <person name="Bloem J."/>
            <person name="Labutti K."/>
            <person name="Salamov A."/>
            <person name="Andreopoulos B."/>
            <person name="Baker S."/>
            <person name="Barry K."/>
            <person name="Bills G."/>
            <person name="Bluhm B."/>
            <person name="Cannon C."/>
            <person name="Castanera R."/>
            <person name="Culley D."/>
            <person name="Daum C."/>
            <person name="Ezra D."/>
            <person name="Gonzalez J."/>
            <person name="Henrissat B."/>
            <person name="Kuo A."/>
            <person name="Liang C."/>
            <person name="Lipzen A."/>
            <person name="Lutzoni F."/>
            <person name="Magnuson J."/>
            <person name="Mondo S."/>
            <person name="Nolan M."/>
            <person name="Ohm R."/>
            <person name="Pangilinan J."/>
            <person name="Park H.-J."/>
            <person name="Ramirez L."/>
            <person name="Alfaro M."/>
            <person name="Sun H."/>
            <person name="Tritt A."/>
            <person name="Yoshinaga Y."/>
            <person name="Zwiers L.-H."/>
            <person name="Turgeon B."/>
            <person name="Goodwin S."/>
            <person name="Spatafora J."/>
            <person name="Crous P."/>
            <person name="Grigoriev I."/>
        </authorList>
    </citation>
    <scope>NUCLEOTIDE SEQUENCE</scope>
    <source>
        <strain evidence="10">CBS 262.69</strain>
    </source>
</reference>
<evidence type="ECO:0000256" key="6">
    <source>
        <dbReference type="RuleBase" id="RU369086"/>
    </source>
</evidence>
<dbReference type="SUPFAM" id="SSF50249">
    <property type="entry name" value="Nucleic acid-binding proteins"/>
    <property type="match status" value="1"/>
</dbReference>
<evidence type="ECO:0000256" key="7">
    <source>
        <dbReference type="SAM" id="MobiDB-lite"/>
    </source>
</evidence>
<dbReference type="PANTHER" id="PTHR12709:SF1">
    <property type="entry name" value="DNA-DIRECTED RNA POLYMERASE III SUBUNIT RPC8"/>
    <property type="match status" value="1"/>
</dbReference>
<evidence type="ECO:0000259" key="9">
    <source>
        <dbReference type="Pfam" id="PF08292"/>
    </source>
</evidence>
<keyword evidence="3 6" id="KW-0240">DNA-directed RNA polymerase</keyword>
<dbReference type="Pfam" id="PF03876">
    <property type="entry name" value="SHS2_Rpb7-N"/>
    <property type="match status" value="1"/>
</dbReference>
<dbReference type="AlphaFoldDB" id="A0A6G1HPB7"/>
<dbReference type="SUPFAM" id="SSF88798">
    <property type="entry name" value="N-terminal, heterodimerisation domain of RBP7 (RpoE)"/>
    <property type="match status" value="1"/>
</dbReference>
<evidence type="ECO:0000313" key="11">
    <source>
        <dbReference type="Proteomes" id="UP000799640"/>
    </source>
</evidence>
<dbReference type="InterPro" id="IPR036898">
    <property type="entry name" value="RNA_pol_Rpb7-like_N_sf"/>
</dbReference>
<organism evidence="10 11">
    <name type="scientific">Trichodelitschia bisporula</name>
    <dbReference type="NCBI Taxonomy" id="703511"/>
    <lineage>
        <taxon>Eukaryota</taxon>
        <taxon>Fungi</taxon>
        <taxon>Dikarya</taxon>
        <taxon>Ascomycota</taxon>
        <taxon>Pezizomycotina</taxon>
        <taxon>Dothideomycetes</taxon>
        <taxon>Dothideomycetes incertae sedis</taxon>
        <taxon>Phaeotrichales</taxon>
        <taxon>Phaeotrichaceae</taxon>
        <taxon>Trichodelitschia</taxon>
    </lineage>
</organism>
<protein>
    <recommendedName>
        <fullName evidence="6">DNA-directed RNA polymerase subunit</fullName>
    </recommendedName>
</protein>
<comment type="subcellular location">
    <subcellularLocation>
        <location evidence="1 6">Nucleus</location>
    </subcellularLocation>
</comment>
<evidence type="ECO:0000313" key="10">
    <source>
        <dbReference type="EMBL" id="KAF2397595.1"/>
    </source>
</evidence>